<evidence type="ECO:0000313" key="3">
    <source>
        <dbReference type="Proteomes" id="UP001341281"/>
    </source>
</evidence>
<sequence>MRTFHVVAIAVAAAFVLCAAASPAAAEDRFLCNWRRVADPGDPFIQSLGKWAVERNGTPMRFDKVESAKAQCVDDTISKTRNYELIIVAATRDGEAPGRFRAVVYVENFTQPQKLVSFERITRPRQDN</sequence>
<protein>
    <recommendedName>
        <fullName evidence="4">Cysteine proteinase inhibitor</fullName>
    </recommendedName>
</protein>
<dbReference type="SUPFAM" id="SSF54403">
    <property type="entry name" value="Cystatin/monellin"/>
    <property type="match status" value="1"/>
</dbReference>
<gene>
    <name evidence="2" type="ORF">U9M48_035002</name>
</gene>
<name>A0AAQ3UAT2_PASNO</name>
<proteinExistence type="predicted"/>
<keyword evidence="1" id="KW-0732">Signal</keyword>
<keyword evidence="3" id="KW-1185">Reference proteome</keyword>
<evidence type="ECO:0000256" key="1">
    <source>
        <dbReference type="SAM" id="SignalP"/>
    </source>
</evidence>
<dbReference type="InterPro" id="IPR046350">
    <property type="entry name" value="Cystatin_sf"/>
</dbReference>
<reference evidence="2 3" key="1">
    <citation type="submission" date="2024-02" db="EMBL/GenBank/DDBJ databases">
        <title>High-quality chromosome-scale genome assembly of Pensacola bahiagrass (Paspalum notatum Flugge var. saurae).</title>
        <authorList>
            <person name="Vega J.M."/>
            <person name="Podio M."/>
            <person name="Orjuela J."/>
            <person name="Siena L.A."/>
            <person name="Pessino S.C."/>
            <person name="Combes M.C."/>
            <person name="Mariac C."/>
            <person name="Albertini E."/>
            <person name="Pupilli F."/>
            <person name="Ortiz J.P.A."/>
            <person name="Leblanc O."/>
        </authorList>
    </citation>
    <scope>NUCLEOTIDE SEQUENCE [LARGE SCALE GENOMIC DNA]</scope>
    <source>
        <strain evidence="2">R1</strain>
        <tissue evidence="2">Leaf</tissue>
    </source>
</reference>
<dbReference type="AlphaFoldDB" id="A0AAQ3UAT2"/>
<dbReference type="InterPro" id="IPR027214">
    <property type="entry name" value="Cystatin"/>
</dbReference>
<evidence type="ECO:0008006" key="4">
    <source>
        <dbReference type="Google" id="ProtNLM"/>
    </source>
</evidence>
<dbReference type="PANTHER" id="PTHR47116">
    <property type="entry name" value="PHLOEM FILAMENT PROTEIN"/>
    <property type="match status" value="1"/>
</dbReference>
<organism evidence="2 3">
    <name type="scientific">Paspalum notatum var. saurae</name>
    <dbReference type="NCBI Taxonomy" id="547442"/>
    <lineage>
        <taxon>Eukaryota</taxon>
        <taxon>Viridiplantae</taxon>
        <taxon>Streptophyta</taxon>
        <taxon>Embryophyta</taxon>
        <taxon>Tracheophyta</taxon>
        <taxon>Spermatophyta</taxon>
        <taxon>Magnoliopsida</taxon>
        <taxon>Liliopsida</taxon>
        <taxon>Poales</taxon>
        <taxon>Poaceae</taxon>
        <taxon>PACMAD clade</taxon>
        <taxon>Panicoideae</taxon>
        <taxon>Andropogonodae</taxon>
        <taxon>Paspaleae</taxon>
        <taxon>Paspalinae</taxon>
        <taxon>Paspalum</taxon>
    </lineage>
</organism>
<evidence type="ECO:0000313" key="2">
    <source>
        <dbReference type="EMBL" id="WVZ88485.1"/>
    </source>
</evidence>
<accession>A0AAQ3UAT2</accession>
<dbReference type="GO" id="GO:0004869">
    <property type="term" value="F:cysteine-type endopeptidase inhibitor activity"/>
    <property type="evidence" value="ECO:0007669"/>
    <property type="project" value="InterPro"/>
</dbReference>
<dbReference type="EMBL" id="CP144752">
    <property type="protein sequence ID" value="WVZ88485.1"/>
    <property type="molecule type" value="Genomic_DNA"/>
</dbReference>
<dbReference type="Gene3D" id="3.10.450.10">
    <property type="match status" value="1"/>
</dbReference>
<feature type="signal peptide" evidence="1">
    <location>
        <begin position="1"/>
        <end position="26"/>
    </location>
</feature>
<dbReference type="Proteomes" id="UP001341281">
    <property type="component" value="Chromosome 08"/>
</dbReference>
<feature type="chain" id="PRO_5042915089" description="Cysteine proteinase inhibitor" evidence="1">
    <location>
        <begin position="27"/>
        <end position="128"/>
    </location>
</feature>